<feature type="transmembrane region" description="Helical" evidence="6">
    <location>
        <begin position="152"/>
        <end position="172"/>
    </location>
</feature>
<dbReference type="GeneID" id="20678102"/>
<gene>
    <name evidence="7" type="ORF">HETIRDRAFT_49363</name>
</gene>
<keyword evidence="5 6" id="KW-0472">Membrane</keyword>
<dbReference type="GO" id="GO:0022857">
    <property type="term" value="F:transmembrane transporter activity"/>
    <property type="evidence" value="ECO:0007669"/>
    <property type="project" value="InterPro"/>
</dbReference>
<feature type="transmembrane region" description="Helical" evidence="6">
    <location>
        <begin position="401"/>
        <end position="423"/>
    </location>
</feature>
<keyword evidence="8" id="KW-1185">Reference proteome</keyword>
<dbReference type="eggNOG" id="KOG1289">
    <property type="taxonomic scope" value="Eukaryota"/>
</dbReference>
<keyword evidence="2" id="KW-0813">Transport</keyword>
<feature type="transmembrane region" description="Helical" evidence="6">
    <location>
        <begin position="224"/>
        <end position="244"/>
    </location>
</feature>
<evidence type="ECO:0000313" key="7">
    <source>
        <dbReference type="EMBL" id="ETW80118.1"/>
    </source>
</evidence>
<feature type="transmembrane region" description="Helical" evidence="6">
    <location>
        <begin position="184"/>
        <end position="204"/>
    </location>
</feature>
<dbReference type="HOGENOM" id="CLU_004495_5_0_1"/>
<organism evidence="7 8">
    <name type="scientific">Heterobasidion irregulare (strain TC 32-1)</name>
    <dbReference type="NCBI Taxonomy" id="747525"/>
    <lineage>
        <taxon>Eukaryota</taxon>
        <taxon>Fungi</taxon>
        <taxon>Dikarya</taxon>
        <taxon>Basidiomycota</taxon>
        <taxon>Agaricomycotina</taxon>
        <taxon>Agaricomycetes</taxon>
        <taxon>Russulales</taxon>
        <taxon>Bondarzewiaceae</taxon>
        <taxon>Heterobasidion</taxon>
        <taxon>Heterobasidion annosum species complex</taxon>
    </lineage>
</organism>
<evidence type="ECO:0000256" key="5">
    <source>
        <dbReference type="ARBA" id="ARBA00023136"/>
    </source>
</evidence>
<dbReference type="PIRSF" id="PIRSF006060">
    <property type="entry name" value="AA_transporter"/>
    <property type="match status" value="1"/>
</dbReference>
<dbReference type="KEGG" id="hir:HETIRDRAFT_49363"/>
<dbReference type="PROSITE" id="PS00218">
    <property type="entry name" value="AMINO_ACID_PERMEASE_1"/>
    <property type="match status" value="1"/>
</dbReference>
<dbReference type="AlphaFoldDB" id="W4K2R5"/>
<accession>W4K2R5</accession>
<protein>
    <submittedName>
        <fullName evidence="7">Amino acid transporter</fullName>
    </submittedName>
</protein>
<name>W4K2R5_HETIT</name>
<proteinExistence type="predicted"/>
<dbReference type="GO" id="GO:0006865">
    <property type="term" value="P:amino acid transport"/>
    <property type="evidence" value="ECO:0007669"/>
    <property type="project" value="InterPro"/>
</dbReference>
<comment type="subcellular location">
    <subcellularLocation>
        <location evidence="1">Membrane</location>
        <topology evidence="1">Multi-pass membrane protein</topology>
    </subcellularLocation>
</comment>
<dbReference type="Gene3D" id="1.20.1740.10">
    <property type="entry name" value="Amino acid/polyamine transporter I"/>
    <property type="match status" value="1"/>
</dbReference>
<feature type="transmembrane region" description="Helical" evidence="6">
    <location>
        <begin position="29"/>
        <end position="51"/>
    </location>
</feature>
<dbReference type="InParanoid" id="W4K2R5"/>
<evidence type="ECO:0000256" key="6">
    <source>
        <dbReference type="SAM" id="Phobius"/>
    </source>
</evidence>
<keyword evidence="4 6" id="KW-1133">Transmembrane helix</keyword>
<evidence type="ECO:0000256" key="2">
    <source>
        <dbReference type="ARBA" id="ARBA00022448"/>
    </source>
</evidence>
<feature type="transmembrane region" description="Helical" evidence="6">
    <location>
        <begin position="375"/>
        <end position="395"/>
    </location>
</feature>
<dbReference type="PANTHER" id="PTHR45649:SF28">
    <property type="entry name" value="TRANSPORTER, PUTATIVE (EUROFUNG)-RELATED"/>
    <property type="match status" value="1"/>
</dbReference>
<reference evidence="7 8" key="1">
    <citation type="journal article" date="2012" name="New Phytol.">
        <title>Insight into trade-off between wood decay and parasitism from the genome of a fungal forest pathogen.</title>
        <authorList>
            <person name="Olson A."/>
            <person name="Aerts A."/>
            <person name="Asiegbu F."/>
            <person name="Belbahri L."/>
            <person name="Bouzid O."/>
            <person name="Broberg A."/>
            <person name="Canback B."/>
            <person name="Coutinho P.M."/>
            <person name="Cullen D."/>
            <person name="Dalman K."/>
            <person name="Deflorio G."/>
            <person name="van Diepen L.T."/>
            <person name="Dunand C."/>
            <person name="Duplessis S."/>
            <person name="Durling M."/>
            <person name="Gonthier P."/>
            <person name="Grimwood J."/>
            <person name="Fossdal C.G."/>
            <person name="Hansson D."/>
            <person name="Henrissat B."/>
            <person name="Hietala A."/>
            <person name="Himmelstrand K."/>
            <person name="Hoffmeister D."/>
            <person name="Hogberg N."/>
            <person name="James T.Y."/>
            <person name="Karlsson M."/>
            <person name="Kohler A."/>
            <person name="Kues U."/>
            <person name="Lee Y.H."/>
            <person name="Lin Y.C."/>
            <person name="Lind M."/>
            <person name="Lindquist E."/>
            <person name="Lombard V."/>
            <person name="Lucas S."/>
            <person name="Lunden K."/>
            <person name="Morin E."/>
            <person name="Murat C."/>
            <person name="Park J."/>
            <person name="Raffaello T."/>
            <person name="Rouze P."/>
            <person name="Salamov A."/>
            <person name="Schmutz J."/>
            <person name="Solheim H."/>
            <person name="Stahlberg J."/>
            <person name="Velez H."/>
            <person name="de Vries R.P."/>
            <person name="Wiebenga A."/>
            <person name="Woodward S."/>
            <person name="Yakovlev I."/>
            <person name="Garbelotto M."/>
            <person name="Martin F."/>
            <person name="Grigoriev I.V."/>
            <person name="Stenlid J."/>
        </authorList>
    </citation>
    <scope>NUCLEOTIDE SEQUENCE [LARGE SCALE GENOMIC DNA]</scope>
    <source>
        <strain evidence="7 8">TC 32-1</strain>
    </source>
</reference>
<dbReference type="InterPro" id="IPR004840">
    <property type="entry name" value="Amino_acid_permease_CS"/>
</dbReference>
<keyword evidence="3 6" id="KW-0812">Transmembrane</keyword>
<feature type="transmembrane region" description="Helical" evidence="6">
    <location>
        <begin position="453"/>
        <end position="475"/>
    </location>
</feature>
<sequence>METIDVDALASERLQQMGYKPELSRSRGLFHILFSGHAFLSLSYGLSAPIATSLIGGGPATIIWGWILVSALTLALASSLAEICARFPTSAGAYYWTFRLAPPPARVVLSWMNGWLTLVGVWTIALSVNFGTGQLIVAGAGIFHSEWIATAWQTYLIFLAVTAVSSVVCIFFNRALPMIDTICAYWTGLGIFIILICTSAKAAAGRHSAAYALGHFDASASGWVPGWTFFIGLLPVWSHVLALWSALIASMAEEVHNPAVELPKAIVWSIPIGTVFGLIFLLPLVFTLPDVNTLLSVASGQPIGVMFELIMGSKGGGFGMSLSVFGIGMFCAISISCAASRATWSFARDNALPFSSVFSRVTAPPFASAADPLPLNAFLLSTAVQVLLGLIYLGSSAAFNAFSGVGVICLGASYAMPVAVSLVGGRRILVGHSSEGGYSGGEKLFSLGRWGTAVNALAVLWIAFAIVLFCMPAVVPVTKVSMNYASVVFVGFGLFSGVWYVIGGRHHYVGPPLPQDQEDVAQEKAMSPVEPA</sequence>
<feature type="transmembrane region" description="Helical" evidence="6">
    <location>
        <begin position="481"/>
        <end position="502"/>
    </location>
</feature>
<evidence type="ECO:0000313" key="8">
    <source>
        <dbReference type="Proteomes" id="UP000030671"/>
    </source>
</evidence>
<evidence type="ECO:0000256" key="4">
    <source>
        <dbReference type="ARBA" id="ARBA00022989"/>
    </source>
</evidence>
<dbReference type="RefSeq" id="XP_009547944.1">
    <property type="nucleotide sequence ID" value="XM_009549649.1"/>
</dbReference>
<feature type="transmembrane region" description="Helical" evidence="6">
    <location>
        <begin position="108"/>
        <end position="132"/>
    </location>
</feature>
<evidence type="ECO:0000256" key="3">
    <source>
        <dbReference type="ARBA" id="ARBA00022692"/>
    </source>
</evidence>
<dbReference type="PANTHER" id="PTHR45649">
    <property type="entry name" value="AMINO-ACID PERMEASE BAT1"/>
    <property type="match status" value="1"/>
</dbReference>
<dbReference type="OrthoDB" id="3900342at2759"/>
<dbReference type="EMBL" id="KI925460">
    <property type="protein sequence ID" value="ETW80118.1"/>
    <property type="molecule type" value="Genomic_DNA"/>
</dbReference>
<dbReference type="InterPro" id="IPR002293">
    <property type="entry name" value="AA/rel_permease1"/>
</dbReference>
<dbReference type="Pfam" id="PF13520">
    <property type="entry name" value="AA_permease_2"/>
    <property type="match status" value="1"/>
</dbReference>
<dbReference type="Proteomes" id="UP000030671">
    <property type="component" value="Unassembled WGS sequence"/>
</dbReference>
<evidence type="ECO:0000256" key="1">
    <source>
        <dbReference type="ARBA" id="ARBA00004141"/>
    </source>
</evidence>
<dbReference type="GO" id="GO:0016020">
    <property type="term" value="C:membrane"/>
    <property type="evidence" value="ECO:0007669"/>
    <property type="project" value="UniProtKB-SubCell"/>
</dbReference>
<feature type="transmembrane region" description="Helical" evidence="6">
    <location>
        <begin position="63"/>
        <end position="87"/>
    </location>
</feature>
<feature type="transmembrane region" description="Helical" evidence="6">
    <location>
        <begin position="318"/>
        <end position="339"/>
    </location>
</feature>
<feature type="transmembrane region" description="Helical" evidence="6">
    <location>
        <begin position="265"/>
        <end position="286"/>
    </location>
</feature>